<dbReference type="Proteomes" id="UP000027138">
    <property type="component" value="Unassembled WGS sequence"/>
</dbReference>
<dbReference type="Pfam" id="PF00079">
    <property type="entry name" value="Serpin"/>
    <property type="match status" value="2"/>
</dbReference>
<dbReference type="InterPro" id="IPR036186">
    <property type="entry name" value="Serpin_sf"/>
</dbReference>
<dbReference type="PROSITE" id="PS00284">
    <property type="entry name" value="SERPIN"/>
    <property type="match status" value="1"/>
</dbReference>
<gene>
    <name evidence="5" type="ORF">JCGZ_17187</name>
</gene>
<dbReference type="GO" id="GO:0005615">
    <property type="term" value="C:extracellular space"/>
    <property type="evidence" value="ECO:0007669"/>
    <property type="project" value="InterPro"/>
</dbReference>
<feature type="domain" description="Serpin" evidence="4">
    <location>
        <begin position="33"/>
        <end position="492"/>
    </location>
</feature>
<dbReference type="SMART" id="SM00093">
    <property type="entry name" value="SERPIN"/>
    <property type="match status" value="1"/>
</dbReference>
<name>A0A067LLE7_JATCU</name>
<dbReference type="PANTHER" id="PTHR11461">
    <property type="entry name" value="SERINE PROTEASE INHIBITOR, SERPIN"/>
    <property type="match status" value="1"/>
</dbReference>
<protein>
    <recommendedName>
        <fullName evidence="4">Serpin domain-containing protein</fullName>
    </recommendedName>
</protein>
<dbReference type="PANTHER" id="PTHR11461:SF340">
    <property type="entry name" value="SERPIN DOMAIN-CONTAINING PROTEIN"/>
    <property type="match status" value="1"/>
</dbReference>
<dbReference type="Gene3D" id="2.30.39.10">
    <property type="entry name" value="Alpha-1-antitrypsin, domain 1"/>
    <property type="match status" value="1"/>
</dbReference>
<dbReference type="Gene3D" id="3.30.497.10">
    <property type="entry name" value="Antithrombin, subunit I, domain 2"/>
    <property type="match status" value="2"/>
</dbReference>
<dbReference type="InterPro" id="IPR042185">
    <property type="entry name" value="Serpin_sf_2"/>
</dbReference>
<reference evidence="5 6" key="1">
    <citation type="journal article" date="2014" name="PLoS ONE">
        <title>Global Analysis of Gene Expression Profiles in Physic Nut (Jatropha curcas L.) Seedlings Exposed to Salt Stress.</title>
        <authorList>
            <person name="Zhang L."/>
            <person name="Zhang C."/>
            <person name="Wu P."/>
            <person name="Chen Y."/>
            <person name="Li M."/>
            <person name="Jiang H."/>
            <person name="Wu G."/>
        </authorList>
    </citation>
    <scope>NUCLEOTIDE SEQUENCE [LARGE SCALE GENOMIC DNA]</scope>
    <source>
        <strain evidence="6">cv. GZQX0401</strain>
        <tissue evidence="5">Young leaves</tissue>
    </source>
</reference>
<organism evidence="5 6">
    <name type="scientific">Jatropha curcas</name>
    <name type="common">Barbados nut</name>
    <dbReference type="NCBI Taxonomy" id="180498"/>
    <lineage>
        <taxon>Eukaryota</taxon>
        <taxon>Viridiplantae</taxon>
        <taxon>Streptophyta</taxon>
        <taxon>Embryophyta</taxon>
        <taxon>Tracheophyta</taxon>
        <taxon>Spermatophyta</taxon>
        <taxon>Magnoliopsida</taxon>
        <taxon>eudicotyledons</taxon>
        <taxon>Gunneridae</taxon>
        <taxon>Pentapetalae</taxon>
        <taxon>rosids</taxon>
        <taxon>fabids</taxon>
        <taxon>Malpighiales</taxon>
        <taxon>Euphorbiaceae</taxon>
        <taxon>Crotonoideae</taxon>
        <taxon>Jatropheae</taxon>
        <taxon>Jatropha</taxon>
    </lineage>
</organism>
<evidence type="ECO:0000313" key="5">
    <source>
        <dbReference type="EMBL" id="KDP45580.1"/>
    </source>
</evidence>
<dbReference type="STRING" id="180498.A0A067LLE7"/>
<feature type="compositionally biased region" description="Polar residues" evidence="3">
    <location>
        <begin position="169"/>
        <end position="186"/>
    </location>
</feature>
<accession>A0A067LLE7</accession>
<dbReference type="InterPro" id="IPR042178">
    <property type="entry name" value="Serpin_sf_1"/>
</dbReference>
<evidence type="ECO:0000256" key="1">
    <source>
        <dbReference type="ARBA" id="ARBA00009500"/>
    </source>
</evidence>
<dbReference type="CDD" id="cd02043">
    <property type="entry name" value="serpinP_plants"/>
    <property type="match status" value="1"/>
</dbReference>
<dbReference type="InterPro" id="IPR023796">
    <property type="entry name" value="Serpin_dom"/>
</dbReference>
<evidence type="ECO:0000256" key="3">
    <source>
        <dbReference type="SAM" id="MobiDB-lite"/>
    </source>
</evidence>
<proteinExistence type="inferred from homology"/>
<dbReference type="InterPro" id="IPR000215">
    <property type="entry name" value="Serpin_fam"/>
</dbReference>
<evidence type="ECO:0000256" key="2">
    <source>
        <dbReference type="RuleBase" id="RU000411"/>
    </source>
</evidence>
<evidence type="ECO:0000259" key="4">
    <source>
        <dbReference type="SMART" id="SM00093"/>
    </source>
</evidence>
<dbReference type="SUPFAM" id="SSF56574">
    <property type="entry name" value="Serpins"/>
    <property type="match status" value="1"/>
</dbReference>
<dbReference type="AlphaFoldDB" id="A0A067LLE7"/>
<dbReference type="GO" id="GO:0004867">
    <property type="term" value="F:serine-type endopeptidase inhibitor activity"/>
    <property type="evidence" value="ECO:0007669"/>
    <property type="project" value="InterPro"/>
</dbReference>
<comment type="similarity">
    <text evidence="1 2">Belongs to the serpin family.</text>
</comment>
<keyword evidence="6" id="KW-1185">Reference proteome</keyword>
<dbReference type="EMBL" id="KK914227">
    <property type="protein sequence ID" value="KDP45580.1"/>
    <property type="molecule type" value="Genomic_DNA"/>
</dbReference>
<sequence>MADSCTVPMESDPTPMEIDINNRLAFGMRIAKHMILQEINNGSKQNLVLSPLSLHVLLNLLASGSEGRTLEQMLNFLESESINDLTTQSSQMMDLAKITEEEFPESEVNISNLNSQEGSSNILFGDGRPYAVLVRLACMVRMIGHQPKNFVSQNSVCMVGQQPKKVRQCSFSSSPLPSTNGNARSTGRNDEGPIISFVNGIWTDSRFPIKLSFKQLAEDVYKAKAETVDLMSQAEKVRCEVNLWAEKATKGLIKDILPPGVLDGTIFVLANALYFKGTWLNPFKASNTEDEDFHLLNGKAVRVPFMKGYSIKPQFYGIFEGFKILMLPYKKGKNNNKQFSMYIFLPDKKDGLKELVQRFNFESRLLHEQLELQQVELSKMWIPKLKFSYEFSNVHQVMQELGLTLPFYELNEELTGIVDSEYLYVSKAIQKYIEVNEEGTVAIAFTVMNFCCQSSMTPAPPQPSFVADHPFMFMIKEEVSGIVLFTGAVLNPLI</sequence>
<dbReference type="InterPro" id="IPR023795">
    <property type="entry name" value="Serpin_CS"/>
</dbReference>
<evidence type="ECO:0000313" key="6">
    <source>
        <dbReference type="Proteomes" id="UP000027138"/>
    </source>
</evidence>
<feature type="region of interest" description="Disordered" evidence="3">
    <location>
        <begin position="169"/>
        <end position="188"/>
    </location>
</feature>
<dbReference type="OrthoDB" id="849076at2759"/>